<keyword evidence="5" id="KW-0472">Membrane</keyword>
<dbReference type="SUPFAM" id="SSF50978">
    <property type="entry name" value="WD40 repeat-like"/>
    <property type="match status" value="1"/>
</dbReference>
<dbReference type="Gene3D" id="3.40.50.300">
    <property type="entry name" value="P-loop containing nucleotide triphosphate hydrolases"/>
    <property type="match status" value="1"/>
</dbReference>
<keyword evidence="7" id="KW-0547">Nucleotide-binding</keyword>
<evidence type="ECO:0000256" key="2">
    <source>
        <dbReference type="ARBA" id="ARBA00022737"/>
    </source>
</evidence>
<dbReference type="InterPro" id="IPR050349">
    <property type="entry name" value="WD_LIS1/nudF_dynein_reg"/>
</dbReference>
<evidence type="ECO:0000259" key="6">
    <source>
        <dbReference type="Pfam" id="PF20703"/>
    </source>
</evidence>
<feature type="repeat" description="WD" evidence="3">
    <location>
        <begin position="983"/>
        <end position="1024"/>
    </location>
</feature>
<name>A0A840TQA9_9BACT</name>
<sequence>MVTITHSNPFPGLRSYEYEDSRLFFGRESHISEAKRKLFTGRFLALIGSSGSGKSSLVKAGLIPSLADTEAGQEEWSVVLFKPGAKPIKSFVTALKARLRKEGGAWEGQIPEDFEATLLSNPEAVMEPLAPLLSRNLLLVIDQFEEIFRYESASEANDKAETQAFIRLLLRLIHQTEVPIYAVITMRSDYLDQCTDFKGLTEAINLGYYLLPKMSQSEMREAITQPVEVSGARITPDLVQNLLAEMAAHSDYLPIMQHALMRTWDRWRTSKSDSDPISLAEYEAIGTMKNAITLHAEEIYIQRLDEKRRLAAEKLFKTLIVLGPNDTPTLHPTPLREILGITGLPDYLLTDVIQVFRERGASFLTPQPSVKLDLDSILDVSVERILSLWERSRLWIEEELESAKLYKQLSYSAQLYQDGKAGLWVNPELQMGLKWLAERQPTLEWAQRYDPFFERGLNFLEYSKKQFELEVQQKENRQRTELRRARTFAAILGFSSLVSLLFLIVAMVLRTQAEQSEKLALDKESLALRERKRAEEQTKEAVSQQKIAEQQGVIAELQKALTEEQKAIAVEEQEKAIRESIAAQAARRVAEEQRLKADSARAVAVRSQQETERQREVAVGAQKESERQKENALKAQREAEVARNDALQQRAKAIARFIATQSYQMQAAANDELSALLALHAYQFNRRNGGEKENPDVFNALSKAGGAKATLQGHTDIVRIVAESPVKSSAQFATAGDDGVINIWNYNASNERPLRLINPKQTFKSIRSLAFSASGSTLFVGTSNGQLVRWDSFASGSLPSETVIGHDGAVIFLQLQKEGNELLSISNNGQLRRWDLANKRFVLRQNVNTGLNITSAHLAPNGKQVYLSSASGKLIRLDLDDLAKAPTEYDLGRLRGRITALAFRPDGTQLFVGSSEGALYMVSVRNDEPIRGTTTSISGAHTSTISQIVFSPDGTRVATSSYDWKIKVWSMLSDLSKQQPVTLSDFDYWVMNIDFTKDGTKLIACGADKTVRIWDINSEALFLELANKVSGDLSPEDWDKYIGKDIPYEKLSRRLQ</sequence>
<evidence type="ECO:0000313" key="7">
    <source>
        <dbReference type="EMBL" id="MBB5285085.1"/>
    </source>
</evidence>
<reference evidence="7 8" key="1">
    <citation type="submission" date="2020-08" db="EMBL/GenBank/DDBJ databases">
        <title>Genomic Encyclopedia of Type Strains, Phase IV (KMG-IV): sequencing the most valuable type-strain genomes for metagenomic binning, comparative biology and taxonomic classification.</title>
        <authorList>
            <person name="Goeker M."/>
        </authorList>
    </citation>
    <scope>NUCLEOTIDE SEQUENCE [LARGE SCALE GENOMIC DNA]</scope>
    <source>
        <strain evidence="7 8">DSM 105074</strain>
    </source>
</reference>
<dbReference type="PROSITE" id="PS50082">
    <property type="entry name" value="WD_REPEATS_2"/>
    <property type="match status" value="4"/>
</dbReference>
<keyword evidence="4" id="KW-0175">Coiled coil</keyword>
<keyword evidence="5" id="KW-1133">Transmembrane helix</keyword>
<dbReference type="Pfam" id="PF20703">
    <property type="entry name" value="nSTAND1"/>
    <property type="match status" value="1"/>
</dbReference>
<dbReference type="Gene3D" id="2.130.10.10">
    <property type="entry name" value="YVTN repeat-like/Quinoprotein amine dehydrogenase"/>
    <property type="match status" value="2"/>
</dbReference>
<dbReference type="AlphaFoldDB" id="A0A840TQA9"/>
<gene>
    <name evidence="7" type="ORF">HNQ92_003233</name>
</gene>
<accession>A0A840TQA9</accession>
<keyword evidence="8" id="KW-1185">Reference proteome</keyword>
<dbReference type="PROSITE" id="PS00678">
    <property type="entry name" value="WD_REPEATS_1"/>
    <property type="match status" value="1"/>
</dbReference>
<feature type="coiled-coil region" evidence="4">
    <location>
        <begin position="531"/>
        <end position="574"/>
    </location>
</feature>
<keyword evidence="7" id="KW-0067">ATP-binding</keyword>
<proteinExistence type="predicted"/>
<feature type="repeat" description="WD" evidence="3">
    <location>
        <begin position="711"/>
        <end position="754"/>
    </location>
</feature>
<feature type="repeat" description="WD" evidence="3">
    <location>
        <begin position="938"/>
        <end position="971"/>
    </location>
</feature>
<feature type="transmembrane region" description="Helical" evidence="5">
    <location>
        <begin position="487"/>
        <end position="509"/>
    </location>
</feature>
<dbReference type="InterPro" id="IPR019775">
    <property type="entry name" value="WD40_repeat_CS"/>
</dbReference>
<dbReference type="SMART" id="SM00320">
    <property type="entry name" value="WD40"/>
    <property type="match status" value="6"/>
</dbReference>
<dbReference type="InterPro" id="IPR036322">
    <property type="entry name" value="WD40_repeat_dom_sf"/>
</dbReference>
<dbReference type="PANTHER" id="PTHR44129">
    <property type="entry name" value="WD REPEAT-CONTAINING PROTEIN POP1"/>
    <property type="match status" value="1"/>
</dbReference>
<feature type="coiled-coil region" evidence="4">
    <location>
        <begin position="618"/>
        <end position="650"/>
    </location>
</feature>
<dbReference type="Pfam" id="PF00400">
    <property type="entry name" value="WD40"/>
    <property type="match status" value="3"/>
</dbReference>
<dbReference type="SUPFAM" id="SSF52540">
    <property type="entry name" value="P-loop containing nucleoside triphosphate hydrolases"/>
    <property type="match status" value="1"/>
</dbReference>
<keyword evidence="5" id="KW-0812">Transmembrane</keyword>
<organism evidence="7 8">
    <name type="scientific">Rhabdobacter roseus</name>
    <dbReference type="NCBI Taxonomy" id="1655419"/>
    <lineage>
        <taxon>Bacteria</taxon>
        <taxon>Pseudomonadati</taxon>
        <taxon>Bacteroidota</taxon>
        <taxon>Cytophagia</taxon>
        <taxon>Cytophagales</taxon>
        <taxon>Cytophagaceae</taxon>
        <taxon>Rhabdobacter</taxon>
    </lineage>
</organism>
<dbReference type="EMBL" id="JACHGF010000004">
    <property type="protein sequence ID" value="MBB5285085.1"/>
    <property type="molecule type" value="Genomic_DNA"/>
</dbReference>
<dbReference type="InterPro" id="IPR001680">
    <property type="entry name" value="WD40_rpt"/>
</dbReference>
<evidence type="ECO:0000313" key="8">
    <source>
        <dbReference type="Proteomes" id="UP000557307"/>
    </source>
</evidence>
<dbReference type="PROSITE" id="PS50294">
    <property type="entry name" value="WD_REPEATS_REGION"/>
    <property type="match status" value="2"/>
</dbReference>
<feature type="domain" description="Novel STAND NTPase 1" evidence="6">
    <location>
        <begin position="9"/>
        <end position="419"/>
    </location>
</feature>
<evidence type="ECO:0000256" key="3">
    <source>
        <dbReference type="PROSITE-ProRule" id="PRU00221"/>
    </source>
</evidence>
<dbReference type="InterPro" id="IPR049052">
    <property type="entry name" value="nSTAND1"/>
</dbReference>
<keyword evidence="1 3" id="KW-0853">WD repeat</keyword>
<feature type="repeat" description="WD" evidence="3">
    <location>
        <begin position="803"/>
        <end position="844"/>
    </location>
</feature>
<evidence type="ECO:0000256" key="4">
    <source>
        <dbReference type="SAM" id="Coils"/>
    </source>
</evidence>
<comment type="caution">
    <text evidence="7">The sequence shown here is derived from an EMBL/GenBank/DDBJ whole genome shotgun (WGS) entry which is preliminary data.</text>
</comment>
<protein>
    <submittedName>
        <fullName evidence="7">WD40 repeat protein/energy-coupling factor transporter ATP-binding protein EcfA2</fullName>
    </submittedName>
</protein>
<dbReference type="Proteomes" id="UP000557307">
    <property type="component" value="Unassembled WGS sequence"/>
</dbReference>
<evidence type="ECO:0000256" key="1">
    <source>
        <dbReference type="ARBA" id="ARBA00022574"/>
    </source>
</evidence>
<dbReference type="GO" id="GO:0005524">
    <property type="term" value="F:ATP binding"/>
    <property type="evidence" value="ECO:0007669"/>
    <property type="project" value="UniProtKB-KW"/>
</dbReference>
<dbReference type="RefSeq" id="WP_184175021.1">
    <property type="nucleotide sequence ID" value="NZ_JACHGF010000004.1"/>
</dbReference>
<keyword evidence="2" id="KW-0677">Repeat</keyword>
<dbReference type="InterPro" id="IPR027417">
    <property type="entry name" value="P-loop_NTPase"/>
</dbReference>
<dbReference type="InterPro" id="IPR015943">
    <property type="entry name" value="WD40/YVTN_repeat-like_dom_sf"/>
</dbReference>
<evidence type="ECO:0000256" key="5">
    <source>
        <dbReference type="SAM" id="Phobius"/>
    </source>
</evidence>